<feature type="domain" description="Peptidase S8/S53" evidence="7">
    <location>
        <begin position="440"/>
        <end position="560"/>
    </location>
</feature>
<feature type="domain" description="Peptidase S8/S53" evidence="7">
    <location>
        <begin position="104"/>
        <end position="303"/>
    </location>
</feature>
<feature type="active site" description="Charge relay system" evidence="5 6">
    <location>
        <position position="505"/>
    </location>
</feature>
<feature type="active site" description="Charge relay system" evidence="5 6">
    <location>
        <position position="113"/>
    </location>
</feature>
<dbReference type="RefSeq" id="WP_160358345.1">
    <property type="nucleotide sequence ID" value="NZ_WSRQ01000006.1"/>
</dbReference>
<dbReference type="InterPro" id="IPR015500">
    <property type="entry name" value="Peptidase_S8_subtilisin-rel"/>
</dbReference>
<dbReference type="Proteomes" id="UP000656077">
    <property type="component" value="Unassembled WGS sequence"/>
</dbReference>
<dbReference type="PANTHER" id="PTHR43806">
    <property type="entry name" value="PEPTIDASE S8"/>
    <property type="match status" value="1"/>
</dbReference>
<evidence type="ECO:0000256" key="6">
    <source>
        <dbReference type="PROSITE-ProRule" id="PRU01240"/>
    </source>
</evidence>
<evidence type="ECO:0000256" key="3">
    <source>
        <dbReference type="ARBA" id="ARBA00022801"/>
    </source>
</evidence>
<dbReference type="GO" id="GO:0004252">
    <property type="term" value="F:serine-type endopeptidase activity"/>
    <property type="evidence" value="ECO:0007669"/>
    <property type="project" value="UniProtKB-UniRule"/>
</dbReference>
<evidence type="ECO:0000256" key="5">
    <source>
        <dbReference type="PIRSR" id="PIRSR615500-1"/>
    </source>
</evidence>
<evidence type="ECO:0000256" key="2">
    <source>
        <dbReference type="ARBA" id="ARBA00022670"/>
    </source>
</evidence>
<proteinExistence type="inferred from homology"/>
<organism evidence="8 9">
    <name type="scientific">Clostridium chromiireducens</name>
    <dbReference type="NCBI Taxonomy" id="225345"/>
    <lineage>
        <taxon>Bacteria</taxon>
        <taxon>Bacillati</taxon>
        <taxon>Bacillota</taxon>
        <taxon>Clostridia</taxon>
        <taxon>Eubacteriales</taxon>
        <taxon>Clostridiaceae</taxon>
        <taxon>Clostridium</taxon>
    </lineage>
</organism>
<dbReference type="Gene3D" id="2.60.120.1290">
    <property type="match status" value="1"/>
</dbReference>
<keyword evidence="4 6" id="KW-0720">Serine protease</keyword>
<dbReference type="Pfam" id="PF00082">
    <property type="entry name" value="Peptidase_S8"/>
    <property type="match status" value="2"/>
</dbReference>
<dbReference type="CDD" id="cd07478">
    <property type="entry name" value="Peptidases_S8_CspA-like"/>
    <property type="match status" value="1"/>
</dbReference>
<dbReference type="PROSITE" id="PS51892">
    <property type="entry name" value="SUBTILASE"/>
    <property type="match status" value="1"/>
</dbReference>
<evidence type="ECO:0000256" key="4">
    <source>
        <dbReference type="ARBA" id="ARBA00022825"/>
    </source>
</evidence>
<dbReference type="AlphaFoldDB" id="A0A964RKG9"/>
<dbReference type="InterPro" id="IPR000209">
    <property type="entry name" value="Peptidase_S8/S53_dom"/>
</dbReference>
<feature type="active site" description="Charge relay system" evidence="5 6">
    <location>
        <position position="186"/>
    </location>
</feature>
<dbReference type="InterPro" id="IPR017310">
    <property type="entry name" value="Pept_S8A_subtilisin_clostridia"/>
</dbReference>
<dbReference type="Gene3D" id="3.40.50.200">
    <property type="entry name" value="Peptidase S8/S53 domain"/>
    <property type="match status" value="1"/>
</dbReference>
<evidence type="ECO:0000313" key="8">
    <source>
        <dbReference type="EMBL" id="MVX63150.1"/>
    </source>
</evidence>
<dbReference type="InterPro" id="IPR034045">
    <property type="entry name" value="Pep_S8_CspA-like"/>
</dbReference>
<evidence type="ECO:0000256" key="1">
    <source>
        <dbReference type="ARBA" id="ARBA00011073"/>
    </source>
</evidence>
<evidence type="ECO:0000313" key="9">
    <source>
        <dbReference type="Proteomes" id="UP000656077"/>
    </source>
</evidence>
<sequence>MEKTFRVAPREIFNDKNYFHYIVQYEGNIEEDVSKHPGYYVTIINDRYAILSSNRELDININPPFFSTIVYAAVPDIFTLQQISPIEASGANFLQLELPLRLTGSGVDVAIIDTGIDYLNEEFIRENGETKINYIWDQTITGGSPGSVDVPFGATYDKNTIQQAINAFRQGQSPYDIVPTRDEIGHGTNMSGIIGAIGKSPNLKGMVPDCSFVVVKLVESLAYKDLFNINIPVFSIASIFPAIEFLHRYSLRSNRPMVIYFPLGSNLGSHKGNGILEQYMDSISTKSGIAIVTGTGNQGASQTHTSGFIPQVNDSRTIQLYISPEQRNIVLDIWIDSPNILSLAVISPSGESTGTISAEIGALETYSFVLENTSMTINYYLPEEYTGDQLIRIRLLDIKEGIWNFKLTGQVILDGVFNAWIPQEGVSVGGTRFVSSDPYGTITNPGTSDYIITAAAYNQTNNIVLNYSGIGFLSDYAVRVDIAAGGVNALTVAPNNTTAIVNGTSVSAAVVAGACAMLFQWGIVEGNDPNIYSQTVKTYIQRGAIQRSGDSYPNPQWGYGILNVVKMFQNMV</sequence>
<keyword evidence="3 6" id="KW-0378">Hydrolase</keyword>
<accession>A0A964RKG9</accession>
<dbReference type="GO" id="GO:0006508">
    <property type="term" value="P:proteolysis"/>
    <property type="evidence" value="ECO:0007669"/>
    <property type="project" value="UniProtKB-KW"/>
</dbReference>
<dbReference type="PRINTS" id="PR00723">
    <property type="entry name" value="SUBTILISIN"/>
</dbReference>
<keyword evidence="2 6" id="KW-0645">Protease</keyword>
<dbReference type="PANTHER" id="PTHR43806:SF11">
    <property type="entry name" value="CEREVISIN-RELATED"/>
    <property type="match status" value="1"/>
</dbReference>
<dbReference type="SUPFAM" id="SSF52743">
    <property type="entry name" value="Subtilisin-like"/>
    <property type="match status" value="1"/>
</dbReference>
<dbReference type="InterPro" id="IPR050131">
    <property type="entry name" value="Peptidase_S8_subtilisin-like"/>
</dbReference>
<comment type="similarity">
    <text evidence="1 6">Belongs to the peptidase S8 family.</text>
</comment>
<protein>
    <submittedName>
        <fullName evidence="8">S8 family serine peptidase</fullName>
    </submittedName>
</protein>
<gene>
    <name evidence="8" type="ORF">GKZ28_05490</name>
</gene>
<dbReference type="InterPro" id="IPR023827">
    <property type="entry name" value="Peptidase_S8_Asp-AS"/>
</dbReference>
<dbReference type="PROSITE" id="PS00136">
    <property type="entry name" value="SUBTILASE_ASP"/>
    <property type="match status" value="1"/>
</dbReference>
<dbReference type="InterPro" id="IPR036852">
    <property type="entry name" value="Peptidase_S8/S53_dom_sf"/>
</dbReference>
<name>A0A964RKG9_9CLOT</name>
<dbReference type="PIRSF" id="PIRSF037894">
    <property type="entry name" value="Subtilisin_rel_CspABC"/>
    <property type="match status" value="1"/>
</dbReference>
<evidence type="ECO:0000259" key="7">
    <source>
        <dbReference type="Pfam" id="PF00082"/>
    </source>
</evidence>
<dbReference type="EMBL" id="WSRQ01000006">
    <property type="protein sequence ID" value="MVX63150.1"/>
    <property type="molecule type" value="Genomic_DNA"/>
</dbReference>
<reference evidence="8" key="1">
    <citation type="submission" date="2019-12" db="EMBL/GenBank/DDBJ databases">
        <title>Microbes associate with the intestines of laboratory mice.</title>
        <authorList>
            <person name="Navarre W."/>
            <person name="Wong E."/>
        </authorList>
    </citation>
    <scope>NUCLEOTIDE SEQUENCE</scope>
    <source>
        <strain evidence="8">NM79_F5</strain>
    </source>
</reference>
<comment type="caution">
    <text evidence="8">The sequence shown here is derived from an EMBL/GenBank/DDBJ whole genome shotgun (WGS) entry which is preliminary data.</text>
</comment>